<keyword evidence="3" id="KW-1185">Reference proteome</keyword>
<organism evidence="2 3">
    <name type="scientific">Megalodesulfovibrio gigas (strain ATCC 19364 / DSM 1382 / NCIMB 9332 / VKM B-1759)</name>
    <name type="common">Desulfovibrio gigas</name>
    <dbReference type="NCBI Taxonomy" id="1121448"/>
    <lineage>
        <taxon>Bacteria</taxon>
        <taxon>Pseudomonadati</taxon>
        <taxon>Thermodesulfobacteriota</taxon>
        <taxon>Desulfovibrionia</taxon>
        <taxon>Desulfovibrionales</taxon>
        <taxon>Desulfovibrionaceae</taxon>
        <taxon>Megalodesulfovibrio</taxon>
    </lineage>
</organism>
<reference evidence="2 3" key="1">
    <citation type="journal article" date="2013" name="J. Bacteriol.">
        <title>Roles of HynAB and Ech, the only two hydrogenases found in the model sulfate reducer Desulfovibrio gigas.</title>
        <authorList>
            <person name="Morais-Silva F.O."/>
            <person name="Santos C.I."/>
            <person name="Rodrigues R."/>
            <person name="Pereira I.A."/>
            <person name="Rodrigues-Pousada C."/>
        </authorList>
    </citation>
    <scope>NUCLEOTIDE SEQUENCE [LARGE SCALE GENOMIC DNA]</scope>
    <source>
        <strain evidence="3">ATCC 19364 / DSM 1382 / NCIMB 9332 / VKM B-1759</strain>
    </source>
</reference>
<keyword evidence="1" id="KW-0472">Membrane</keyword>
<dbReference type="EMBL" id="CP006585">
    <property type="protein sequence ID" value="AGW13828.1"/>
    <property type="molecule type" value="Genomic_DNA"/>
</dbReference>
<dbReference type="OrthoDB" id="5540417at2"/>
<dbReference type="HOGENOM" id="CLU_1812663_0_0_7"/>
<evidence type="ECO:0000313" key="3">
    <source>
        <dbReference type="Proteomes" id="UP000016587"/>
    </source>
</evidence>
<proteinExistence type="predicted"/>
<gene>
    <name evidence="2" type="ORF">DGI_2059</name>
</gene>
<keyword evidence="1" id="KW-0812">Transmembrane</keyword>
<dbReference type="RefSeq" id="WP_021760741.1">
    <property type="nucleotide sequence ID" value="NC_022444.1"/>
</dbReference>
<keyword evidence="1" id="KW-1133">Transmembrane helix</keyword>
<reference evidence="3" key="2">
    <citation type="submission" date="2013-07" db="EMBL/GenBank/DDBJ databases">
        <authorList>
            <person name="Morais-Silva F.O."/>
            <person name="Rezende A.M."/>
            <person name="Pimentel C."/>
            <person name="Resende D.M."/>
            <person name="Santos C.I."/>
            <person name="Clemente C."/>
            <person name="de Oliveira L.M."/>
            <person name="da Silva S.M."/>
            <person name="Costa D.A."/>
            <person name="Varela-Raposo A."/>
            <person name="Horacio E.C.A."/>
            <person name="Matos M."/>
            <person name="Flores O."/>
            <person name="Ruiz J.C."/>
            <person name="Rodrigues-Pousada C."/>
        </authorList>
    </citation>
    <scope>NUCLEOTIDE SEQUENCE [LARGE SCALE GENOMIC DNA]</scope>
    <source>
        <strain evidence="3">ATCC 19364 / DSM 1382 / NCIMB 9332 / VKM B-1759</strain>
    </source>
</reference>
<dbReference type="AlphaFoldDB" id="T2GBZ4"/>
<protein>
    <recommendedName>
        <fullName evidence="4">Transmembrane protein</fullName>
    </recommendedName>
</protein>
<evidence type="ECO:0000313" key="2">
    <source>
        <dbReference type="EMBL" id="AGW13828.1"/>
    </source>
</evidence>
<dbReference type="STRING" id="1121448.DGI_2059"/>
<dbReference type="KEGG" id="dgg:DGI_2059"/>
<evidence type="ECO:0000256" key="1">
    <source>
        <dbReference type="SAM" id="Phobius"/>
    </source>
</evidence>
<sequence>MNDGHEQTPKRVFAEPEASTFTETQRRELQAIIQKATAEAMAEALSPFTSELRDACRPRCILNEEQQKEIGHLFGVFRDVGGRDVPDGIERLRGVMAWYARVDALASHLSKGLILFILIGLIGTLGTVVTLGLRQWLLGGGK</sequence>
<feature type="transmembrane region" description="Helical" evidence="1">
    <location>
        <begin position="113"/>
        <end position="133"/>
    </location>
</feature>
<dbReference type="Proteomes" id="UP000016587">
    <property type="component" value="Chromosome"/>
</dbReference>
<accession>T2GBZ4</accession>
<name>T2GBZ4_MEGG1</name>
<evidence type="ECO:0008006" key="4">
    <source>
        <dbReference type="Google" id="ProtNLM"/>
    </source>
</evidence>
<dbReference type="PATRIC" id="fig|1121448.10.peg.2014"/>